<dbReference type="PANTHER" id="PTHR48081">
    <property type="entry name" value="AB HYDROLASE SUPERFAMILY PROTEIN C4A8.06C"/>
    <property type="match status" value="1"/>
</dbReference>
<dbReference type="InterPro" id="IPR013094">
    <property type="entry name" value="AB_hydrolase_3"/>
</dbReference>
<evidence type="ECO:0000313" key="3">
    <source>
        <dbReference type="EMBL" id="MFC2946858.1"/>
    </source>
</evidence>
<dbReference type="RefSeq" id="WP_390301316.1">
    <property type="nucleotide sequence ID" value="NZ_JBHRRZ010000001.1"/>
</dbReference>
<evidence type="ECO:0000256" key="1">
    <source>
        <dbReference type="ARBA" id="ARBA00022801"/>
    </source>
</evidence>
<feature type="domain" description="Alpha/beta hydrolase fold-3" evidence="2">
    <location>
        <begin position="78"/>
        <end position="284"/>
    </location>
</feature>
<gene>
    <name evidence="3" type="ORF">ACFODW_00565</name>
</gene>
<dbReference type="Gene3D" id="3.40.50.1820">
    <property type="entry name" value="alpha/beta hydrolase"/>
    <property type="match status" value="1"/>
</dbReference>
<evidence type="ECO:0000259" key="2">
    <source>
        <dbReference type="Pfam" id="PF07859"/>
    </source>
</evidence>
<dbReference type="InterPro" id="IPR029058">
    <property type="entry name" value="AB_hydrolase_fold"/>
</dbReference>
<keyword evidence="4" id="KW-1185">Reference proteome</keyword>
<dbReference type="InterPro" id="IPR050300">
    <property type="entry name" value="GDXG_lipolytic_enzyme"/>
</dbReference>
<accession>A0ABV7A1L9</accession>
<dbReference type="SUPFAM" id="SSF53474">
    <property type="entry name" value="alpha/beta-Hydrolases"/>
    <property type="match status" value="1"/>
</dbReference>
<dbReference type="Proteomes" id="UP001595387">
    <property type="component" value="Unassembled WGS sequence"/>
</dbReference>
<dbReference type="GO" id="GO:0016787">
    <property type="term" value="F:hydrolase activity"/>
    <property type="evidence" value="ECO:0007669"/>
    <property type="project" value="UniProtKB-KW"/>
</dbReference>
<protein>
    <submittedName>
        <fullName evidence="3">Alpha/beta hydrolase fold domain-containing protein</fullName>
    </submittedName>
</protein>
<dbReference type="EMBL" id="JBHRRZ010000001">
    <property type="protein sequence ID" value="MFC2946858.1"/>
    <property type="molecule type" value="Genomic_DNA"/>
</dbReference>
<sequence length="311" mass="34364">MKHLDESAKEYLKAFTQMPAFYKMDPPSVREMMAQAPPVEVELAPVAKVDDRTIPVGDGASINARVYTPAGQGPFPILVYYHGGGWVLGDLETADATCRLLANHTEHVVISVDYRLSPEYPFPTPLNDAYAAYQWVRKNSKIINGIKNNIVVGGDSAGGNLATAVALKAKENGDTGIKSQLLIYPVTDLGYDTPSYQQFKEGYGLDRELMIWFGNHYIRGDEDRANPYVAPLKASELSELPPAFVATAENDVLRDEGEAYAKRLKEAGVDVTYVCEKGLVHGYFTNMAFFADRIKKTVERIDQFLKEGATL</sequence>
<dbReference type="Pfam" id="PF07859">
    <property type="entry name" value="Abhydrolase_3"/>
    <property type="match status" value="1"/>
</dbReference>
<reference evidence="4" key="1">
    <citation type="journal article" date="2019" name="Int. J. Syst. Evol. Microbiol.">
        <title>The Global Catalogue of Microorganisms (GCM) 10K type strain sequencing project: providing services to taxonomists for standard genome sequencing and annotation.</title>
        <authorList>
            <consortium name="The Broad Institute Genomics Platform"/>
            <consortium name="The Broad Institute Genome Sequencing Center for Infectious Disease"/>
            <person name="Wu L."/>
            <person name="Ma J."/>
        </authorList>
    </citation>
    <scope>NUCLEOTIDE SEQUENCE [LARGE SCALE GENOMIC DNA]</scope>
    <source>
        <strain evidence="4">KCTC 13193</strain>
    </source>
</reference>
<evidence type="ECO:0000313" key="4">
    <source>
        <dbReference type="Proteomes" id="UP001595387"/>
    </source>
</evidence>
<proteinExistence type="predicted"/>
<keyword evidence="1 3" id="KW-0378">Hydrolase</keyword>
<dbReference type="PANTHER" id="PTHR48081:SF8">
    <property type="entry name" value="ALPHA_BETA HYDROLASE FOLD-3 DOMAIN-CONTAINING PROTEIN-RELATED"/>
    <property type="match status" value="1"/>
</dbReference>
<name>A0ABV7A1L9_9BACI</name>
<comment type="caution">
    <text evidence="3">The sequence shown here is derived from an EMBL/GenBank/DDBJ whole genome shotgun (WGS) entry which is preliminary data.</text>
</comment>
<organism evidence="3 4">
    <name type="scientific">Virgibacillus sediminis</name>
    <dbReference type="NCBI Taxonomy" id="202260"/>
    <lineage>
        <taxon>Bacteria</taxon>
        <taxon>Bacillati</taxon>
        <taxon>Bacillota</taxon>
        <taxon>Bacilli</taxon>
        <taxon>Bacillales</taxon>
        <taxon>Bacillaceae</taxon>
        <taxon>Virgibacillus</taxon>
    </lineage>
</organism>